<dbReference type="EMBL" id="BLAX01000001">
    <property type="protein sequence ID" value="GET34613.1"/>
    <property type="molecule type" value="Genomic_DNA"/>
</dbReference>
<comment type="caution">
    <text evidence="2">The sequence shown here is derived from an EMBL/GenBank/DDBJ whole genome shotgun (WGS) entry which is preliminary data.</text>
</comment>
<feature type="domain" description="SMEK" evidence="1">
    <location>
        <begin position="15"/>
        <end position="128"/>
    </location>
</feature>
<keyword evidence="3" id="KW-1185">Reference proteome</keyword>
<name>A0A5M4B465_9BACT</name>
<dbReference type="Pfam" id="PF21941">
    <property type="entry name" value="SMEK_N"/>
    <property type="match status" value="1"/>
</dbReference>
<dbReference type="InterPro" id="IPR027417">
    <property type="entry name" value="P-loop_NTPase"/>
</dbReference>
<sequence>MKTGIQYLDEQRTAIQKGLLENQNYIHQQKELHNGDIAFLAELFLEELLNAIYANEGWKIKNLNTYKPNHPAIDLADKKNRVCFQITVTDSTGNANKKIKDTLTSFYKRGLDKDYDRLFIVFASGIQNKKGIKIPPTVEVNGHNVPVAGSLITNESVNDLLDLEETIFEGTRDSEKIKNVLIKIPARPEQKLPVFKAEKYIARKALDLEGRSIDLTNYLNKEKRVVLLGVGGWGKTTELIRITNEIKKTANTFCFFVRLINYSRSLETLLNARCKNWQNVPEDAETYFILDGFDEIDSSKIEEAGHEIENFAAGHSDAHLLVSCRNNFNPFHAIENPDEKKSDEFNVCYLEELSDEDIQKYIEQECLDSASFMSAVKENKSFEILSNPYYLVNTIDIYNSTGRLPETKAAFFDKLIELRIDWERDKKPLTWQNIDEYGLRESLRNLALTMQYAGSFKISQRDFTMIVRKQEIRQTIQKLFFYQEENEWRFEHNNLQEFLAAQYIAELDWEQQKQIILLDNGKLKPKWLNAFSFLVNIAKPSGELIQYFIEKDIDSLVKTEPDKVDRTIRNDVFKGILNKHKAEDSIIWNKTYTEQDLYNFVKLEKNSEVIEFLITELSVENAKQQVISNAVRVLSHLKSSGQYLHKIQPLYLVLLNRNGIHKYGCSREIIQSFSKWKLFSKEVKDQLIATENLYDKDGPLSSLCHYLADGKFDDITGEQVHKLVEAFSEQRFVGSEYSLFDVVRLLSKEELINLIVAETPANNKNRERTWKRDLYEVLGIQAIELYDSDSCVTKAIIDFVYTSYRFHEKEYGKQFKIFFERTEQVESVFKSCFLRDLNNSSNRRREYFIVPALIANQECLDWVIEMYLGGKIPDKLIWYFIGVLSIVENYEKGRVFQEKLSLVAGRKFNDDTSELNSFTTRVEQLEYEILLNRKLAIACVKKAFGFIKRSRISREDLIEIRWSDDNIPKDPELIVGLEFLITHSDNDEEIEKDLFLERLSNEDQWEDIILDKYAYAYSSNNLPRENIEWIVNWCKTNSCKVNFEGSLTKNGDGGYTYDNKTALFVQFAVFFNVEIEENIMLEMTGWMGINKMITSGGGNINDYRVYAYLKKHLNIETLKARIAENIRKESDMIEPVLVEHVEVVKEERWTEAAEYLPHYLNSPYVKRYVRREVLDTYEFLGGDCEMILPSLKLVELGGSDNYYDWNLVDYFVKHKRPEVLEFMKTQVDCPNVDQVKLGIYMMNYGERQGAELILRNLANAQLNERESLQKMVGKMEPENSEFLIDFLTGLFSVYAGGNMGKDGFGSLFPVIFEKFLEIIKRFPQKETVIYSKLDKIFEEIPHNETIGNARYHYYELKERVNIEKDKECTIRQAINELRGMGILNEV</sequence>
<accession>A0A5M4B465</accession>
<evidence type="ECO:0000313" key="3">
    <source>
        <dbReference type="Proteomes" id="UP000391834"/>
    </source>
</evidence>
<dbReference type="Gene3D" id="3.40.50.300">
    <property type="entry name" value="P-loop containing nucleotide triphosphate hydrolases"/>
    <property type="match status" value="1"/>
</dbReference>
<organism evidence="2 3">
    <name type="scientific">Prolixibacter bellariivorans</name>
    <dbReference type="NCBI Taxonomy" id="314319"/>
    <lineage>
        <taxon>Bacteria</taxon>
        <taxon>Pseudomonadati</taxon>
        <taxon>Bacteroidota</taxon>
        <taxon>Bacteroidia</taxon>
        <taxon>Marinilabiliales</taxon>
        <taxon>Prolixibacteraceae</taxon>
        <taxon>Prolixibacter</taxon>
    </lineage>
</organism>
<protein>
    <recommendedName>
        <fullName evidence="1">SMEK domain-containing protein</fullName>
    </recommendedName>
</protein>
<proteinExistence type="predicted"/>
<evidence type="ECO:0000259" key="1">
    <source>
        <dbReference type="Pfam" id="PF21941"/>
    </source>
</evidence>
<gene>
    <name evidence="2" type="ORF">PbJCM13498_34760</name>
</gene>
<evidence type="ECO:0000313" key="2">
    <source>
        <dbReference type="EMBL" id="GET34613.1"/>
    </source>
</evidence>
<reference evidence="2 3" key="1">
    <citation type="submission" date="2019-10" db="EMBL/GenBank/DDBJ databases">
        <title>Prolixibacter strains distinguished by the presence of nitrate reductase genes were adept at nitrate-dependent anaerobic corrosion of metallic iron and carbon steel.</title>
        <authorList>
            <person name="Iino T."/>
            <person name="Shono N."/>
            <person name="Ito K."/>
            <person name="Nakamura R."/>
            <person name="Sueoka K."/>
            <person name="Harayama S."/>
            <person name="Ohkuma M."/>
        </authorList>
    </citation>
    <scope>NUCLEOTIDE SEQUENCE [LARGE SCALE GENOMIC DNA]</scope>
    <source>
        <strain evidence="2 3">JCM 13498</strain>
    </source>
</reference>
<dbReference type="InterPro" id="IPR047740">
    <property type="entry name" value="SMEK_dom"/>
</dbReference>
<dbReference type="NCBIfam" id="NF033859">
    <property type="entry name" value="SMEK_N"/>
    <property type="match status" value="1"/>
</dbReference>
<dbReference type="SUPFAM" id="SSF52540">
    <property type="entry name" value="P-loop containing nucleoside triphosphate hydrolases"/>
    <property type="match status" value="1"/>
</dbReference>
<dbReference type="OrthoDB" id="8450256at2"/>
<dbReference type="Proteomes" id="UP000391834">
    <property type="component" value="Unassembled WGS sequence"/>
</dbReference>